<dbReference type="AlphaFoldDB" id="I3V4J8"/>
<sequence>MSMCAFSTWHVQNLNTAKAWNRSEAGHFAHRYPGI</sequence>
<protein>
    <submittedName>
        <fullName evidence="1">Uncharacterized protein</fullName>
    </submittedName>
</protein>
<dbReference type="Proteomes" id="UP000005268">
    <property type="component" value="Chromosome"/>
</dbReference>
<dbReference type="HOGENOM" id="CLU_3366719_0_0_6"/>
<reference evidence="1 2" key="1">
    <citation type="journal article" date="2012" name="J. Bacteriol.">
        <title>Complete Genome Sequence of the Naphthalene-Degrading Pseudomonas putida Strain ND6.</title>
        <authorList>
            <person name="Li S."/>
            <person name="Zhao H."/>
            <person name="Li Y."/>
            <person name="Niu S."/>
            <person name="Cai B."/>
        </authorList>
    </citation>
    <scope>NUCLEOTIDE SEQUENCE [LARGE SCALE GENOMIC DNA]</scope>
    <source>
        <strain evidence="1 2">ND6</strain>
    </source>
</reference>
<dbReference type="KEGG" id="ppi:YSA_10878"/>
<name>I3V4J8_PSEPU</name>
<gene>
    <name evidence="1" type="ORF">YSA_10878</name>
</gene>
<evidence type="ECO:0000313" key="2">
    <source>
        <dbReference type="Proteomes" id="UP000005268"/>
    </source>
</evidence>
<accession>I3V4J8</accession>
<organism evidence="1 2">
    <name type="scientific">Pseudomonas putida ND6</name>
    <dbReference type="NCBI Taxonomy" id="231023"/>
    <lineage>
        <taxon>Bacteria</taxon>
        <taxon>Pseudomonadati</taxon>
        <taxon>Pseudomonadota</taxon>
        <taxon>Gammaproteobacteria</taxon>
        <taxon>Pseudomonadales</taxon>
        <taxon>Pseudomonadaceae</taxon>
        <taxon>Pseudomonas</taxon>
    </lineage>
</organism>
<dbReference type="EMBL" id="CP003588">
    <property type="protein sequence ID" value="AFK72669.1"/>
    <property type="molecule type" value="Genomic_DNA"/>
</dbReference>
<evidence type="ECO:0000313" key="1">
    <source>
        <dbReference type="EMBL" id="AFK72669.1"/>
    </source>
</evidence>
<proteinExistence type="predicted"/>